<evidence type="ECO:0000313" key="4">
    <source>
        <dbReference type="EMBL" id="AEI08868.1"/>
    </source>
</evidence>
<accession>F8DYH5</accession>
<dbReference type="SUPFAM" id="SSF56300">
    <property type="entry name" value="Metallo-dependent phosphatases"/>
    <property type="match status" value="1"/>
</dbReference>
<dbReference type="InterPro" id="IPR006311">
    <property type="entry name" value="TAT_signal"/>
</dbReference>
<dbReference type="HOGENOM" id="CLU_015982_1_0_11"/>
<dbReference type="PROSITE" id="PS51318">
    <property type="entry name" value="TAT"/>
    <property type="match status" value="1"/>
</dbReference>
<dbReference type="Gene3D" id="2.60.40.380">
    <property type="entry name" value="Purple acid phosphatase-like, N-terminal"/>
    <property type="match status" value="1"/>
</dbReference>
<dbReference type="PANTHER" id="PTHR43606">
    <property type="entry name" value="PHOSPHATASE, PUTATIVE (AFU_ORTHOLOGUE AFUA_6G08710)-RELATED"/>
    <property type="match status" value="1"/>
</dbReference>
<feature type="domain" description="PhoD-like phosphatase metallophosphatase" evidence="2">
    <location>
        <begin position="184"/>
        <end position="546"/>
    </location>
</feature>
<dbReference type="Pfam" id="PF09423">
    <property type="entry name" value="PhoD"/>
    <property type="match status" value="1"/>
</dbReference>
<reference evidence="4 5" key="1">
    <citation type="journal article" date="2012" name="BMC Genomics">
        <title>Complete genome sequence, lifestyle, and multi-drug resistance of the human pathogen Corynebacterium resistens DSM 45100 isolated from blood samples of a leukemia patient.</title>
        <authorList>
            <person name="Schroder J."/>
            <person name="Maus I."/>
            <person name="Meyer K."/>
            <person name="Wordemann S."/>
            <person name="Blom J."/>
            <person name="Jaenicke S."/>
            <person name="Schneider J."/>
            <person name="Trost E."/>
            <person name="Tauch A."/>
        </authorList>
    </citation>
    <scope>NUCLEOTIDE SEQUENCE [LARGE SCALE GENOMIC DNA]</scope>
    <source>
        <strain evidence="5">DSM 45100 / JCM 12819 / CCUG 50093 / GTC 2026 / SICGH 158</strain>
    </source>
</reference>
<feature type="region of interest" description="Disordered" evidence="1">
    <location>
        <begin position="1"/>
        <end position="29"/>
    </location>
</feature>
<protein>
    <submittedName>
        <fullName evidence="4">Alkaline phosphatase</fullName>
    </submittedName>
</protein>
<dbReference type="eggNOG" id="COG3540">
    <property type="taxonomic scope" value="Bacteria"/>
</dbReference>
<evidence type="ECO:0000313" key="5">
    <source>
        <dbReference type="Proteomes" id="UP000000492"/>
    </source>
</evidence>
<dbReference type="EMBL" id="CP002857">
    <property type="protein sequence ID" value="AEI08868.1"/>
    <property type="molecule type" value="Genomic_DNA"/>
</dbReference>
<feature type="domain" description="Phospholipase D N-terminal" evidence="3">
    <location>
        <begin position="70"/>
        <end position="171"/>
    </location>
</feature>
<organism evidence="4 5">
    <name type="scientific">Corynebacterium resistens (strain DSM 45100 / JCM 12819 / GTC 2026 / SICGH 158)</name>
    <dbReference type="NCBI Taxonomy" id="662755"/>
    <lineage>
        <taxon>Bacteria</taxon>
        <taxon>Bacillati</taxon>
        <taxon>Actinomycetota</taxon>
        <taxon>Actinomycetes</taxon>
        <taxon>Mycobacteriales</taxon>
        <taxon>Corynebacteriaceae</taxon>
        <taxon>Corynebacterium</taxon>
    </lineage>
</organism>
<dbReference type="Gene3D" id="3.60.21.70">
    <property type="entry name" value="PhoD-like phosphatase"/>
    <property type="match status" value="1"/>
</dbReference>
<dbReference type="InterPro" id="IPR029052">
    <property type="entry name" value="Metallo-depent_PP-like"/>
</dbReference>
<dbReference type="AlphaFoldDB" id="F8DYH5"/>
<keyword evidence="5" id="KW-1185">Reference proteome</keyword>
<dbReference type="KEGG" id="crd:CRES_0505"/>
<dbReference type="STRING" id="662755.CRES_0505"/>
<dbReference type="PANTHER" id="PTHR43606:SF2">
    <property type="entry name" value="ALKALINE PHOSPHATASE FAMILY PROTEIN (AFU_ORTHOLOGUE AFUA_5G03860)"/>
    <property type="match status" value="1"/>
</dbReference>
<dbReference type="Proteomes" id="UP000000492">
    <property type="component" value="Chromosome"/>
</dbReference>
<dbReference type="OrthoDB" id="3497025at2"/>
<evidence type="ECO:0000256" key="1">
    <source>
        <dbReference type="SAM" id="MobiDB-lite"/>
    </source>
</evidence>
<evidence type="ECO:0000259" key="3">
    <source>
        <dbReference type="Pfam" id="PF16655"/>
    </source>
</evidence>
<gene>
    <name evidence="4" type="ordered locus">CRES_0505</name>
</gene>
<sequence length="594" mass="65987">MTNSELPHASARVESHASEESANSTEPNIVSRRRALQAGATLTAAGAVASVAAQGGVAAAAPGQHKVFQHGVASGDPLPNGVLLWTRVTSRPNDYAGRGRGVKTQVKWEISPNKDFKAIVASGTVTATPDRDMTVKPDVNGLQPATSYYYRFRVIDGAYKGQVSPIGRTRTAPAAGSDVSELRFALFSCSNWEAGHFNAYRDMSMRQDLDFALHVGDYIYEYKRGEYNGKRGAVRGHLPKNEIVTLQDYRERYAQYHTDPALQAAHANCPWIVTWDDHEVANDTWAGGAENHTPGREGNFQKRRDAAIQAYLEWLPIRATPFSQGGHIYRNLSFGNLVELNMLDLRTYRNKQMSFLKAKGIDKKNRTMLGSEQFKWLAGKLTTSQAKWNLIGNSVMISPVLIPPLDPKTTAAVTQLLGLPEQGMPYNFDQWDGYAAERRRLIKLLHDRKINNTVWLTGDIHSSWANDIPVEPGTYPRSGVAGVEIVCTSVTSSNIDDILKLPEDNALSHTAEFAFQNMNKHIKYLDYDSHGYTVVRVTPEFVHADWMHMRNDGIFRRNAPLFRAKSARTYRGKGIRLHNTGINPATHAGRSGVQ</sequence>
<evidence type="ECO:0000259" key="2">
    <source>
        <dbReference type="Pfam" id="PF09423"/>
    </source>
</evidence>
<dbReference type="InterPro" id="IPR052900">
    <property type="entry name" value="Phospholipid_Metab_Enz"/>
</dbReference>
<name>F8DYH5_CORRG</name>
<dbReference type="CDD" id="cd07389">
    <property type="entry name" value="MPP_PhoD"/>
    <property type="match status" value="1"/>
</dbReference>
<dbReference type="InterPro" id="IPR038607">
    <property type="entry name" value="PhoD-like_sf"/>
</dbReference>
<dbReference type="InterPro" id="IPR032093">
    <property type="entry name" value="PhoD_N"/>
</dbReference>
<dbReference type="Pfam" id="PF16655">
    <property type="entry name" value="PhoD_N"/>
    <property type="match status" value="1"/>
</dbReference>
<proteinExistence type="predicted"/>
<dbReference type="InterPro" id="IPR018946">
    <property type="entry name" value="PhoD-like_MPP"/>
</dbReference>
<dbReference type="RefSeq" id="WP_013887893.1">
    <property type="nucleotide sequence ID" value="NC_015673.1"/>
</dbReference>